<evidence type="ECO:0000256" key="5">
    <source>
        <dbReference type="ARBA" id="ARBA00022840"/>
    </source>
</evidence>
<dbReference type="InterPro" id="IPR042197">
    <property type="entry name" value="Apaf_helical"/>
</dbReference>
<feature type="domain" description="AAA+ ATPase" evidence="7">
    <location>
        <begin position="171"/>
        <end position="302"/>
    </location>
</feature>
<keyword evidence="10" id="KW-1185">Reference proteome</keyword>
<dbReference type="EMBL" id="CM001218">
    <property type="protein sequence ID" value="KEH38449.1"/>
    <property type="molecule type" value="Genomic_DNA"/>
</dbReference>
<dbReference type="Pfam" id="PF00931">
    <property type="entry name" value="NB-ARC"/>
    <property type="match status" value="1"/>
</dbReference>
<dbReference type="EnsemblPlants" id="KEH38449">
    <property type="protein sequence ID" value="KEH38449"/>
    <property type="gene ID" value="MTR_2g072020"/>
</dbReference>
<dbReference type="PANTHER" id="PTHR33463">
    <property type="entry name" value="NB-ARC DOMAIN-CONTAINING PROTEIN-RELATED"/>
    <property type="match status" value="1"/>
</dbReference>
<dbReference type="Gene3D" id="3.40.50.300">
    <property type="entry name" value="P-loop containing nucleotide triphosphate hydrolases"/>
    <property type="match status" value="1"/>
</dbReference>
<gene>
    <name evidence="8" type="ordered locus">MTR_2g072020</name>
</gene>
<dbReference type="InterPro" id="IPR055414">
    <property type="entry name" value="LRR_R13L4/SHOC2-like"/>
</dbReference>
<evidence type="ECO:0000256" key="3">
    <source>
        <dbReference type="ARBA" id="ARBA00022741"/>
    </source>
</evidence>
<evidence type="ECO:0000259" key="7">
    <source>
        <dbReference type="SMART" id="SM00382"/>
    </source>
</evidence>
<dbReference type="SMART" id="SM00382">
    <property type="entry name" value="AAA"/>
    <property type="match status" value="1"/>
</dbReference>
<name>A0A072V8V3_MEDTR</name>
<dbReference type="InterPro" id="IPR027417">
    <property type="entry name" value="P-loop_NTPase"/>
</dbReference>
<dbReference type="Gene3D" id="3.80.10.10">
    <property type="entry name" value="Ribonuclease Inhibitor"/>
    <property type="match status" value="4"/>
</dbReference>
<dbReference type="SUPFAM" id="SSF52058">
    <property type="entry name" value="L domain-like"/>
    <property type="match status" value="1"/>
</dbReference>
<proteinExistence type="inferred from homology"/>
<keyword evidence="5" id="KW-0067">ATP-binding</keyword>
<dbReference type="InterPro" id="IPR002182">
    <property type="entry name" value="NB-ARC"/>
</dbReference>
<dbReference type="InterPro" id="IPR057135">
    <property type="entry name" value="At4g27190-like_LRR"/>
</dbReference>
<organism evidence="8 10">
    <name type="scientific">Medicago truncatula</name>
    <name type="common">Barrel medic</name>
    <name type="synonym">Medicago tribuloides</name>
    <dbReference type="NCBI Taxonomy" id="3880"/>
    <lineage>
        <taxon>Eukaryota</taxon>
        <taxon>Viridiplantae</taxon>
        <taxon>Streptophyta</taxon>
        <taxon>Embryophyta</taxon>
        <taxon>Tracheophyta</taxon>
        <taxon>Spermatophyta</taxon>
        <taxon>Magnoliopsida</taxon>
        <taxon>eudicotyledons</taxon>
        <taxon>Gunneridae</taxon>
        <taxon>Pentapetalae</taxon>
        <taxon>rosids</taxon>
        <taxon>fabids</taxon>
        <taxon>Fabales</taxon>
        <taxon>Fabaceae</taxon>
        <taxon>Papilionoideae</taxon>
        <taxon>50 kb inversion clade</taxon>
        <taxon>NPAAA clade</taxon>
        <taxon>Hologalegina</taxon>
        <taxon>IRL clade</taxon>
        <taxon>Trifolieae</taxon>
        <taxon>Medicago</taxon>
    </lineage>
</organism>
<dbReference type="Pfam" id="PF23247">
    <property type="entry name" value="LRR_RPS2"/>
    <property type="match status" value="3"/>
</dbReference>
<evidence type="ECO:0000256" key="6">
    <source>
        <dbReference type="SAM" id="Coils"/>
    </source>
</evidence>
<dbReference type="FunFam" id="3.40.50.300:FF:001091">
    <property type="entry name" value="Probable disease resistance protein At1g61300"/>
    <property type="match status" value="1"/>
</dbReference>
<dbReference type="GO" id="GO:0005524">
    <property type="term" value="F:ATP binding"/>
    <property type="evidence" value="ECO:0007669"/>
    <property type="project" value="UniProtKB-KW"/>
</dbReference>
<dbReference type="InterPro" id="IPR050905">
    <property type="entry name" value="Plant_NBS-LRR"/>
</dbReference>
<dbReference type="GO" id="GO:0043531">
    <property type="term" value="F:ADP binding"/>
    <property type="evidence" value="ECO:0007669"/>
    <property type="project" value="InterPro"/>
</dbReference>
<comment type="similarity">
    <text evidence="1">Belongs to the disease resistance NB-LRR family.</text>
</comment>
<dbReference type="Gene3D" id="1.10.8.430">
    <property type="entry name" value="Helical domain of apoptotic protease-activating factors"/>
    <property type="match status" value="1"/>
</dbReference>
<evidence type="ECO:0000313" key="8">
    <source>
        <dbReference type="EMBL" id="KEH38449.1"/>
    </source>
</evidence>
<reference evidence="8 10" key="1">
    <citation type="journal article" date="2011" name="Nature">
        <title>The Medicago genome provides insight into the evolution of rhizobial symbioses.</title>
        <authorList>
            <person name="Young N.D."/>
            <person name="Debelle F."/>
            <person name="Oldroyd G.E."/>
            <person name="Geurts R."/>
            <person name="Cannon S.B."/>
            <person name="Udvardi M.K."/>
            <person name="Benedito V.A."/>
            <person name="Mayer K.F."/>
            <person name="Gouzy J."/>
            <person name="Schoof H."/>
            <person name="Van de Peer Y."/>
            <person name="Proost S."/>
            <person name="Cook D.R."/>
            <person name="Meyers B.C."/>
            <person name="Spannagl M."/>
            <person name="Cheung F."/>
            <person name="De Mita S."/>
            <person name="Krishnakumar V."/>
            <person name="Gundlach H."/>
            <person name="Zhou S."/>
            <person name="Mudge J."/>
            <person name="Bharti A.K."/>
            <person name="Murray J.D."/>
            <person name="Naoumkina M.A."/>
            <person name="Rosen B."/>
            <person name="Silverstein K.A."/>
            <person name="Tang H."/>
            <person name="Rombauts S."/>
            <person name="Zhao P.X."/>
            <person name="Zhou P."/>
            <person name="Barbe V."/>
            <person name="Bardou P."/>
            <person name="Bechner M."/>
            <person name="Bellec A."/>
            <person name="Berger A."/>
            <person name="Berges H."/>
            <person name="Bidwell S."/>
            <person name="Bisseling T."/>
            <person name="Choisne N."/>
            <person name="Couloux A."/>
            <person name="Denny R."/>
            <person name="Deshpande S."/>
            <person name="Dai X."/>
            <person name="Doyle J.J."/>
            <person name="Dudez A.M."/>
            <person name="Farmer A.D."/>
            <person name="Fouteau S."/>
            <person name="Franken C."/>
            <person name="Gibelin C."/>
            <person name="Gish J."/>
            <person name="Goldstein S."/>
            <person name="Gonzalez A.J."/>
            <person name="Green P.J."/>
            <person name="Hallab A."/>
            <person name="Hartog M."/>
            <person name="Hua A."/>
            <person name="Humphray S.J."/>
            <person name="Jeong D.H."/>
            <person name="Jing Y."/>
            <person name="Jocker A."/>
            <person name="Kenton S.M."/>
            <person name="Kim D.J."/>
            <person name="Klee K."/>
            <person name="Lai H."/>
            <person name="Lang C."/>
            <person name="Lin S."/>
            <person name="Macmil S.L."/>
            <person name="Magdelenat G."/>
            <person name="Matthews L."/>
            <person name="McCorrison J."/>
            <person name="Monaghan E.L."/>
            <person name="Mun J.H."/>
            <person name="Najar F.Z."/>
            <person name="Nicholson C."/>
            <person name="Noirot C."/>
            <person name="O'Bleness M."/>
            <person name="Paule C.R."/>
            <person name="Poulain J."/>
            <person name="Prion F."/>
            <person name="Qin B."/>
            <person name="Qu C."/>
            <person name="Retzel E.F."/>
            <person name="Riddle C."/>
            <person name="Sallet E."/>
            <person name="Samain S."/>
            <person name="Samson N."/>
            <person name="Sanders I."/>
            <person name="Saurat O."/>
            <person name="Scarpelli C."/>
            <person name="Schiex T."/>
            <person name="Segurens B."/>
            <person name="Severin A.J."/>
            <person name="Sherrier D.J."/>
            <person name="Shi R."/>
            <person name="Sims S."/>
            <person name="Singer S.R."/>
            <person name="Sinharoy S."/>
            <person name="Sterck L."/>
            <person name="Viollet A."/>
            <person name="Wang B.B."/>
            <person name="Wang K."/>
            <person name="Wang M."/>
            <person name="Wang X."/>
            <person name="Warfsmann J."/>
            <person name="Weissenbach J."/>
            <person name="White D.D."/>
            <person name="White J.D."/>
            <person name="Wiley G.B."/>
            <person name="Wincker P."/>
            <person name="Xing Y."/>
            <person name="Yang L."/>
            <person name="Yao Z."/>
            <person name="Ying F."/>
            <person name="Zhai J."/>
            <person name="Zhou L."/>
            <person name="Zuber A."/>
            <person name="Denarie J."/>
            <person name="Dixon R.A."/>
            <person name="May G.D."/>
            <person name="Schwartz D.C."/>
            <person name="Rogers J."/>
            <person name="Quetier F."/>
            <person name="Town C.D."/>
            <person name="Roe B.A."/>
        </authorList>
    </citation>
    <scope>NUCLEOTIDE SEQUENCE [LARGE SCALE GENOMIC DNA]</scope>
    <source>
        <strain evidence="8">A17</strain>
        <strain evidence="9 10">cv. Jemalong A17</strain>
    </source>
</reference>
<dbReference type="GO" id="GO:0006952">
    <property type="term" value="P:defense response"/>
    <property type="evidence" value="ECO:0007669"/>
    <property type="project" value="UniProtKB-KW"/>
</dbReference>
<dbReference type="SUPFAM" id="SSF52540">
    <property type="entry name" value="P-loop containing nucleoside triphosphate hydrolases"/>
    <property type="match status" value="1"/>
</dbReference>
<feature type="coiled-coil region" evidence="6">
    <location>
        <begin position="33"/>
        <end position="60"/>
    </location>
</feature>
<dbReference type="SUPFAM" id="SSF52047">
    <property type="entry name" value="RNI-like"/>
    <property type="match status" value="2"/>
</dbReference>
<evidence type="ECO:0000256" key="4">
    <source>
        <dbReference type="ARBA" id="ARBA00022821"/>
    </source>
</evidence>
<dbReference type="InterPro" id="IPR003593">
    <property type="entry name" value="AAA+_ATPase"/>
</dbReference>
<evidence type="ECO:0000313" key="9">
    <source>
        <dbReference type="EnsemblPlants" id="KEH38449"/>
    </source>
</evidence>
<dbReference type="PRINTS" id="PR00364">
    <property type="entry name" value="DISEASERSIST"/>
</dbReference>
<accession>A0A072V8V3</accession>
<keyword evidence="6" id="KW-0175">Coiled coil</keyword>
<dbReference type="HOGENOM" id="CLU_000427_3_0_1"/>
<dbReference type="PANTHER" id="PTHR33463:SF203">
    <property type="entry name" value="AAA+ ATPASE DOMAIN-CONTAINING PROTEIN"/>
    <property type="match status" value="1"/>
</dbReference>
<reference evidence="9" key="3">
    <citation type="submission" date="2015-04" db="UniProtKB">
        <authorList>
            <consortium name="EnsemblPlants"/>
        </authorList>
    </citation>
    <scope>IDENTIFICATION</scope>
    <source>
        <strain evidence="9">cv. Jemalong A17</strain>
    </source>
</reference>
<keyword evidence="3" id="KW-0547">Nucleotide-binding</keyword>
<reference evidence="8 10" key="2">
    <citation type="journal article" date="2014" name="BMC Genomics">
        <title>An improved genome release (version Mt4.0) for the model legume Medicago truncatula.</title>
        <authorList>
            <person name="Tang H."/>
            <person name="Krishnakumar V."/>
            <person name="Bidwell S."/>
            <person name="Rosen B."/>
            <person name="Chan A."/>
            <person name="Zhou S."/>
            <person name="Gentzbittel L."/>
            <person name="Childs K.L."/>
            <person name="Yandell M."/>
            <person name="Gundlach H."/>
            <person name="Mayer K.F."/>
            <person name="Schwartz D.C."/>
            <person name="Town C.D."/>
        </authorList>
    </citation>
    <scope>GENOME REANNOTATION</scope>
    <source>
        <strain evidence="8">A17</strain>
        <strain evidence="9 10">cv. Jemalong A17</strain>
    </source>
</reference>
<dbReference type="Pfam" id="PF23598">
    <property type="entry name" value="LRR_14"/>
    <property type="match status" value="1"/>
</dbReference>
<keyword evidence="2" id="KW-0677">Repeat</keyword>
<dbReference type="Proteomes" id="UP000002051">
    <property type="component" value="Chromosome 2"/>
</dbReference>
<evidence type="ECO:0000256" key="2">
    <source>
        <dbReference type="ARBA" id="ARBA00022737"/>
    </source>
</evidence>
<dbReference type="InterPro" id="IPR032675">
    <property type="entry name" value="LRR_dom_sf"/>
</dbReference>
<evidence type="ECO:0000313" key="10">
    <source>
        <dbReference type="Proteomes" id="UP000002051"/>
    </source>
</evidence>
<evidence type="ECO:0000256" key="1">
    <source>
        <dbReference type="ARBA" id="ARBA00008894"/>
    </source>
</evidence>
<protein>
    <submittedName>
        <fullName evidence="8">Disease resistance protein (CC-NBS-LRR class) family protein</fullName>
    </submittedName>
</protein>
<sequence>MDATISVAAKIAEYMVVPIGRQFGYILYYKRNLERMKTNVQKLEGTKASVQHTVDEARSNGEEIENIVQNWMNKVDIMVAEANKLTESEGHAKVQCSIGHFPNLCTRHQLSRKTKNLIQEISEVLAEGKFDRISYRLASQVTVSPFCRGYEALDSRTSMLNEILMELKNPNIFISGVYGMGGVGKTTLVKELAWQAEKDGSFGAVVMATITSSPNVENIQGQIADALDLQFNKETKEGRARQLRERIRKEKNILVILDDIWGRIDLTEVGIPFGDDYKGCKLVVTSRDLNVLNCEMGIQKEFRLEVLQQEDSWKLFEKMAGDIVHELNIKPIAVEVARCCAGLPLLIVTVAKALRKKDSSSWKDALNQLERFDQEGLHKKVYSTLELSYNCLESDDLKSLFLFIGSLGQGNIHTGILFRCYWRSGFCKHVQTLTEARNRYFNLINDLRHSSLLLELDKDRAEMHDVVRDVAKSIASRFHLTYSVKRYTQVKQWPEIDQLQKCHQIIFPWSYIEELPEKLECPELKLLVLQTIGDHLKIPDEFFSETRELKVLDLYGMMLTPTPPPSLRLLTSIQSLVLSGCVLEDISIVAELKSLEILSLEKSDITDLPKEIGQLANLRMLNLTSCSGLRFIPANLISSLTCLEELYMGNCFIQWNDVRSKDQRKSASLEELCNLSQLTTLDIMIQDVSAWPRNLQVFAKLERYNIFIGDMWKWTLEWSGGASESSRILKLVESKSTCILLDHGFNFLLNSTENLCLAKLQCVRDVLYELNSQGFPQLKHLCIQDSAELKYIVNSTGCIHPNPAFPNLETLTLENLFNLEKICHGPIPIQSLTKLKSIEVKEIVAVQKSEADKEFNQIMFPKLRSLELERLPCLISFCSVPCTAAQFTPLALIDNKVGMPHLELLKLSNINSRKLWDDNLPGHFCIQNMRSLTIDKCDGIAYAFSSSVARELVNLKYLEFSNCQMLEDIFVSDGKLGNLPSSQKQFSDDEVIFPNLEALEISHMKHLKSIWHNKLAPNSFCKLKQLKIQFCNELSNVFPSFVLAKLQNLETVTVSDCPVLELVFETQSLKPDGGRQTSLEMQLRTLTLKHLPMLKHIWSGNPNKIFKFQNICQLKVTECKNLNHVFPLSVATELQHLQVLHIEECGIEIIVAQDEMADTNPKLIFPKLTSLSLRELTQLRSFYHASHTLDSPVLRDMDVFHCDKLLLFKSSVPIDTLPLLSIEKPVLGLLLANPNATGMNAGLATDSGETNANPSSLTSVFLASTEVLEEDCSCGLDRGSAICLAVIVIPARPLGGANSSMELGLPKVVTNTRELILNCKDVTMLCSGQLNNESIYTVKALRLRCFHDESEKFPTGFLQRFINLENLKVSCSSFTEIFSSGSFGTEHSERKMKLRKLVIVELNNLEFICEEKSEMHVLQDIEILAVSKCSRLKSIVPSSVLFGNLEHLEVRYCAGLENIMKSSVVISIQKLRKLCIHDCEKIEEIIASDDESDASELAFMKLKYLKLINLPRLRSFCKGKHSLKFPLLKKLFVVDCPMMETFSHGVLNAPKLRAVHVKEGDEWHWNGDLNTTIRKFVAKPNSKGD</sequence>
<keyword evidence="4" id="KW-0611">Plant defense</keyword>